<dbReference type="PANTHER" id="PTHR34387">
    <property type="entry name" value="SLR1258 PROTEIN"/>
    <property type="match status" value="1"/>
</dbReference>
<protein>
    <recommendedName>
        <fullName evidence="5">26 kDa periplasmic immunogenic protein</fullName>
    </recommendedName>
</protein>
<dbReference type="AlphaFoldDB" id="A0A6H2H8E7"/>
<dbReference type="Proteomes" id="UP000502041">
    <property type="component" value="Chromosome"/>
</dbReference>
<dbReference type="RefSeq" id="WP_168921814.1">
    <property type="nucleotide sequence ID" value="NZ_CP051461.1"/>
</dbReference>
<evidence type="ECO:0008006" key="5">
    <source>
        <dbReference type="Google" id="ProtNLM"/>
    </source>
</evidence>
<dbReference type="EMBL" id="CP051461">
    <property type="protein sequence ID" value="QJC56047.1"/>
    <property type="molecule type" value="Genomic_DNA"/>
</dbReference>
<organism evidence="3 4">
    <name type="scientific">Polaromonas vacuolata</name>
    <dbReference type="NCBI Taxonomy" id="37448"/>
    <lineage>
        <taxon>Bacteria</taxon>
        <taxon>Pseudomonadati</taxon>
        <taxon>Pseudomonadota</taxon>
        <taxon>Betaproteobacteria</taxon>
        <taxon>Burkholderiales</taxon>
        <taxon>Comamonadaceae</taxon>
        <taxon>Polaromonas</taxon>
    </lineage>
</organism>
<reference evidence="3 4" key="1">
    <citation type="submission" date="2020-04" db="EMBL/GenBank/DDBJ databases">
        <title>Complete genome of a Psychrophilic, Marine, Gas Vacuolate Bacterium Polaromonas vacuolata KCTC 22033T.</title>
        <authorList>
            <person name="Hwang K."/>
            <person name="Kim K.M."/>
        </authorList>
    </citation>
    <scope>NUCLEOTIDE SEQUENCE [LARGE SCALE GENOMIC DNA]</scope>
    <source>
        <strain evidence="3 4">KCTC 22033</strain>
    </source>
</reference>
<accession>A0A6H2H8E7</accession>
<dbReference type="GO" id="GO:0006974">
    <property type="term" value="P:DNA damage response"/>
    <property type="evidence" value="ECO:0007669"/>
    <property type="project" value="TreeGrafter"/>
</dbReference>
<feature type="chain" id="PRO_5026335890" description="26 kDa periplasmic immunogenic protein" evidence="2">
    <location>
        <begin position="21"/>
        <end position="233"/>
    </location>
</feature>
<keyword evidence="2" id="KW-0732">Signal</keyword>
<dbReference type="Gene3D" id="3.30.70.2970">
    <property type="entry name" value="Protein of unknown function (DUF541), domain 2"/>
    <property type="match status" value="1"/>
</dbReference>
<dbReference type="PANTHER" id="PTHR34387:SF1">
    <property type="entry name" value="PERIPLASMIC IMMUNOGENIC PROTEIN"/>
    <property type="match status" value="1"/>
</dbReference>
<evidence type="ECO:0000313" key="4">
    <source>
        <dbReference type="Proteomes" id="UP000502041"/>
    </source>
</evidence>
<sequence length="233" mass="24889">MYKNIFLSFAFLACVNGLHAQTSSDVVIQNVAKFSATSTVEVQQDLLTIVMNTAREGLDAEVVQAQLKQALNSALKIAKSAVVGGQMEVSTGSFSLYPRYSKEGKINGWQGTVELLLEGRDFSLITATSGKIQTLTIGNISFSLSREQRLRVESDAQAAAIAGFRTKAEQVSKSFGFNTYTLREISVNANNQGSNSPQRMTAMAVSSSPSESVPVEAGKSTVSVTASGSVQMR</sequence>
<dbReference type="InterPro" id="IPR007497">
    <property type="entry name" value="SIMPL/DUF541"/>
</dbReference>
<dbReference type="InterPro" id="IPR052022">
    <property type="entry name" value="26kDa_periplasmic_antigen"/>
</dbReference>
<name>A0A6H2H8E7_9BURK</name>
<gene>
    <name evidence="3" type="ORF">HC248_01331</name>
</gene>
<feature type="signal peptide" evidence="2">
    <location>
        <begin position="1"/>
        <end position="20"/>
    </location>
</feature>
<dbReference type="KEGG" id="pvac:HC248_01331"/>
<feature type="compositionally biased region" description="Polar residues" evidence="1">
    <location>
        <begin position="220"/>
        <end position="233"/>
    </location>
</feature>
<keyword evidence="4" id="KW-1185">Reference proteome</keyword>
<feature type="compositionally biased region" description="Polar residues" evidence="1">
    <location>
        <begin position="189"/>
        <end position="199"/>
    </location>
</feature>
<evidence type="ECO:0000256" key="1">
    <source>
        <dbReference type="SAM" id="MobiDB-lite"/>
    </source>
</evidence>
<feature type="compositionally biased region" description="Low complexity" evidence="1">
    <location>
        <begin position="205"/>
        <end position="216"/>
    </location>
</feature>
<dbReference type="Gene3D" id="3.30.110.170">
    <property type="entry name" value="Protein of unknown function (DUF541), domain 1"/>
    <property type="match status" value="1"/>
</dbReference>
<evidence type="ECO:0000313" key="3">
    <source>
        <dbReference type="EMBL" id="QJC56047.1"/>
    </source>
</evidence>
<feature type="region of interest" description="Disordered" evidence="1">
    <location>
        <begin position="189"/>
        <end position="233"/>
    </location>
</feature>
<dbReference type="Pfam" id="PF04402">
    <property type="entry name" value="SIMPL"/>
    <property type="match status" value="1"/>
</dbReference>
<evidence type="ECO:0000256" key="2">
    <source>
        <dbReference type="SAM" id="SignalP"/>
    </source>
</evidence>
<proteinExistence type="predicted"/>